<keyword evidence="14" id="KW-1185">Reference proteome</keyword>
<keyword evidence="2 8" id="KW-0813">Transport</keyword>
<keyword evidence="6 8" id="KW-0472">Membrane</keyword>
<proteinExistence type="inferred from homology"/>
<evidence type="ECO:0000259" key="11">
    <source>
        <dbReference type="Pfam" id="PF00593"/>
    </source>
</evidence>
<gene>
    <name evidence="13" type="ORF">DDR33_09915</name>
</gene>
<comment type="similarity">
    <text evidence="8 9">Belongs to the TonB-dependent receptor family.</text>
</comment>
<comment type="caution">
    <text evidence="13">The sequence shown here is derived from an EMBL/GenBank/DDBJ whole genome shotgun (WGS) entry which is preliminary data.</text>
</comment>
<evidence type="ECO:0000313" key="14">
    <source>
        <dbReference type="Proteomes" id="UP000245647"/>
    </source>
</evidence>
<evidence type="ECO:0000259" key="12">
    <source>
        <dbReference type="Pfam" id="PF07715"/>
    </source>
</evidence>
<feature type="signal peptide" evidence="10">
    <location>
        <begin position="1"/>
        <end position="21"/>
    </location>
</feature>
<name>A0A2U2PH79_9SPHI</name>
<dbReference type="InterPro" id="IPR023997">
    <property type="entry name" value="TonB-dep_OMP_SusC/RagA_CS"/>
</dbReference>
<keyword evidence="13" id="KW-0675">Receptor</keyword>
<protein>
    <submittedName>
        <fullName evidence="13">TonB-dependent receptor</fullName>
    </submittedName>
</protein>
<dbReference type="InterPro" id="IPR000531">
    <property type="entry name" value="Beta-barrel_TonB"/>
</dbReference>
<dbReference type="Pfam" id="PF13715">
    <property type="entry name" value="CarbopepD_reg_2"/>
    <property type="match status" value="1"/>
</dbReference>
<keyword evidence="5 9" id="KW-0798">TonB box</keyword>
<evidence type="ECO:0000256" key="4">
    <source>
        <dbReference type="ARBA" id="ARBA00022692"/>
    </source>
</evidence>
<evidence type="ECO:0000256" key="1">
    <source>
        <dbReference type="ARBA" id="ARBA00004571"/>
    </source>
</evidence>
<evidence type="ECO:0000256" key="6">
    <source>
        <dbReference type="ARBA" id="ARBA00023136"/>
    </source>
</evidence>
<evidence type="ECO:0000256" key="9">
    <source>
        <dbReference type="RuleBase" id="RU003357"/>
    </source>
</evidence>
<organism evidence="13 14">
    <name type="scientific">Pararcticibacter amylolyticus</name>
    <dbReference type="NCBI Taxonomy" id="2173175"/>
    <lineage>
        <taxon>Bacteria</taxon>
        <taxon>Pseudomonadati</taxon>
        <taxon>Bacteroidota</taxon>
        <taxon>Sphingobacteriia</taxon>
        <taxon>Sphingobacteriales</taxon>
        <taxon>Sphingobacteriaceae</taxon>
        <taxon>Pararcticibacter</taxon>
    </lineage>
</organism>
<feature type="domain" description="TonB-dependent receptor-like beta-barrel" evidence="11">
    <location>
        <begin position="430"/>
        <end position="1037"/>
    </location>
</feature>
<dbReference type="SUPFAM" id="SSF56935">
    <property type="entry name" value="Porins"/>
    <property type="match status" value="1"/>
</dbReference>
<dbReference type="Gene3D" id="2.170.130.10">
    <property type="entry name" value="TonB-dependent receptor, plug domain"/>
    <property type="match status" value="1"/>
</dbReference>
<keyword evidence="7 8" id="KW-0998">Cell outer membrane</keyword>
<sequence>MKKRLLALVLSMVFMIVHSMAQQKTITGRVTSADDGTALPGVSIKIKGTSLGSSTDVNGRYSISASTGQILVFSFIGAATQEKVVRTESVINVLLGADVKSLNEVVVVGYGTQKRANLTGAVSTVDTEVLQSRPVVDVGRALQGTTPGLSITTPSGAIGVNPSIKLRGATGTLTGTAGAQPLILVDNVEIPSLQLVNPDDIESISVLKDAASSSIYGTRAAWGVILITTKSGKKGSPSRITYSNNLSISAPTTTPKIASGAEGAEMALLAYRRTNPSQPSFGFIGVTIDDIAVQKMRQWQEEFGGKDLGAEMVPGRDFEIRENKLFFYRSWDAGEMFMRDWTPQQNHNISVSGGSEKTTYNLGLGFTGQEGVLKANPDKFNKYNLSLGVTTTVNSWLDVRSKVLYANTLLSQPFQFAAAVYDPWYYLYRWPAIFPYGTYEGRPFRNAITEVDQAKMNETTNALTRVSVGGTLKPLKGLTVDADYTFTGVNTHDHQTGGSVTAIDFWSGLVDGQMPYRTYTNSSYNKAFYRSDWSGLNSGKAFATYQKDLKDHSFKLIAGGDVEVYTNNWQSSSRADLIDPEKGELALATGEQLVDGRHGRWNTAGVFGRINYDFKDRYLLEINGRYDGSSRLSPNKKWGFFPSMSAGYIISEEPFLQFVKPFLSYLKFRGSWGEIGNQNTTVSNIYLVLPTTNSDWLIGDKKVLIANPPSPISGNLTWETVGTLDFGADAKFLKDKLGVSFDWYRRTTSDMHSAGVALPSSYGADAPKRNYGELRTTGWELAIDFNHTLDNGLRFNITGTLSDFKESLTKFEGSRLISGNYQGKTLGEIWGYETDRYFTKSDFVQDANGNLVMQDGKYILKEGIPSQAQFEGSGFFYGPGDVKYKDLNGDGVIFRGDNTVENPGDQRVIGNSTPRYQYGLRLGADWKGFDFNLFMQGVGKRSYWAQGPMFIPGWRPGEAWYANQLDYWREDHPDAFYPRPTVIGEASAKNFYPQTKYLLNLAYLRLKNLALGYTLPNRITSKLHMERLRVYFSGENLLEFDKLGDIPIDPEVNVTEAGANDPAAFGRVYPYRRTLSFGLQVTL</sequence>
<dbReference type="InterPro" id="IPR039426">
    <property type="entry name" value="TonB-dep_rcpt-like"/>
</dbReference>
<evidence type="ECO:0000256" key="3">
    <source>
        <dbReference type="ARBA" id="ARBA00022452"/>
    </source>
</evidence>
<dbReference type="InterPro" id="IPR037066">
    <property type="entry name" value="Plug_dom_sf"/>
</dbReference>
<dbReference type="GO" id="GO:0009279">
    <property type="term" value="C:cell outer membrane"/>
    <property type="evidence" value="ECO:0007669"/>
    <property type="project" value="UniProtKB-SubCell"/>
</dbReference>
<dbReference type="SUPFAM" id="SSF49464">
    <property type="entry name" value="Carboxypeptidase regulatory domain-like"/>
    <property type="match status" value="1"/>
</dbReference>
<feature type="domain" description="TonB-dependent receptor plug" evidence="12">
    <location>
        <begin position="116"/>
        <end position="224"/>
    </location>
</feature>
<feature type="chain" id="PRO_5015496208" evidence="10">
    <location>
        <begin position="22"/>
        <end position="1083"/>
    </location>
</feature>
<dbReference type="InterPro" id="IPR023996">
    <property type="entry name" value="TonB-dep_OMP_SusC/RagA"/>
</dbReference>
<dbReference type="NCBIfam" id="TIGR04057">
    <property type="entry name" value="SusC_RagA_signa"/>
    <property type="match status" value="1"/>
</dbReference>
<dbReference type="Proteomes" id="UP000245647">
    <property type="component" value="Unassembled WGS sequence"/>
</dbReference>
<dbReference type="NCBIfam" id="TIGR04056">
    <property type="entry name" value="OMP_RagA_SusC"/>
    <property type="match status" value="1"/>
</dbReference>
<dbReference type="PROSITE" id="PS52016">
    <property type="entry name" value="TONB_DEPENDENT_REC_3"/>
    <property type="match status" value="1"/>
</dbReference>
<dbReference type="EMBL" id="QEAS01000007">
    <property type="protein sequence ID" value="PWG80767.1"/>
    <property type="molecule type" value="Genomic_DNA"/>
</dbReference>
<evidence type="ECO:0000256" key="10">
    <source>
        <dbReference type="SAM" id="SignalP"/>
    </source>
</evidence>
<keyword evidence="3 8" id="KW-1134">Transmembrane beta strand</keyword>
<dbReference type="AlphaFoldDB" id="A0A2U2PH79"/>
<keyword evidence="10" id="KW-0732">Signal</keyword>
<evidence type="ECO:0000256" key="8">
    <source>
        <dbReference type="PROSITE-ProRule" id="PRU01360"/>
    </source>
</evidence>
<evidence type="ECO:0000256" key="7">
    <source>
        <dbReference type="ARBA" id="ARBA00023237"/>
    </source>
</evidence>
<reference evidence="13 14" key="1">
    <citation type="submission" date="2018-04" db="EMBL/GenBank/DDBJ databases">
        <title>Pedobacter chongqingensis sp. nov., isolated from a rottenly hemp rope.</title>
        <authorList>
            <person name="Cai Y."/>
        </authorList>
    </citation>
    <scope>NUCLEOTIDE SEQUENCE [LARGE SCALE GENOMIC DNA]</scope>
    <source>
        <strain evidence="13 14">FJ4-8</strain>
    </source>
</reference>
<dbReference type="RefSeq" id="WP_109415623.1">
    <property type="nucleotide sequence ID" value="NZ_QEAS01000007.1"/>
</dbReference>
<dbReference type="InterPro" id="IPR036942">
    <property type="entry name" value="Beta-barrel_TonB_sf"/>
</dbReference>
<dbReference type="Pfam" id="PF00593">
    <property type="entry name" value="TonB_dep_Rec_b-barrel"/>
    <property type="match status" value="1"/>
</dbReference>
<comment type="subcellular location">
    <subcellularLocation>
        <location evidence="1 8">Cell outer membrane</location>
        <topology evidence="1 8">Multi-pass membrane protein</topology>
    </subcellularLocation>
</comment>
<dbReference type="Pfam" id="PF07715">
    <property type="entry name" value="Plug"/>
    <property type="match status" value="1"/>
</dbReference>
<keyword evidence="4 8" id="KW-0812">Transmembrane</keyword>
<evidence type="ECO:0000256" key="5">
    <source>
        <dbReference type="ARBA" id="ARBA00023077"/>
    </source>
</evidence>
<dbReference type="OrthoDB" id="604358at2"/>
<evidence type="ECO:0000256" key="2">
    <source>
        <dbReference type="ARBA" id="ARBA00022448"/>
    </source>
</evidence>
<dbReference type="InterPro" id="IPR008969">
    <property type="entry name" value="CarboxyPept-like_regulatory"/>
</dbReference>
<dbReference type="Gene3D" id="2.60.40.1120">
    <property type="entry name" value="Carboxypeptidase-like, regulatory domain"/>
    <property type="match status" value="1"/>
</dbReference>
<dbReference type="InterPro" id="IPR012910">
    <property type="entry name" value="Plug_dom"/>
</dbReference>
<accession>A0A2U2PH79</accession>
<evidence type="ECO:0000313" key="13">
    <source>
        <dbReference type="EMBL" id="PWG80767.1"/>
    </source>
</evidence>
<dbReference type="Gene3D" id="2.40.170.20">
    <property type="entry name" value="TonB-dependent receptor, beta-barrel domain"/>
    <property type="match status" value="1"/>
</dbReference>